<name>A0ABP2Z6R6_9GAMM</name>
<proteinExistence type="predicted"/>
<keyword evidence="2" id="KW-1185">Reference proteome</keyword>
<gene>
    <name evidence="1" type="ORF">SHD_2254</name>
</gene>
<protein>
    <submittedName>
        <fullName evidence="1">Uncharacterized protein</fullName>
    </submittedName>
</protein>
<organism evidence="1 2">
    <name type="scientific">Shewanella decolorationis S12</name>
    <dbReference type="NCBI Taxonomy" id="1353536"/>
    <lineage>
        <taxon>Bacteria</taxon>
        <taxon>Pseudomonadati</taxon>
        <taxon>Pseudomonadota</taxon>
        <taxon>Gammaproteobacteria</taxon>
        <taxon>Alteromonadales</taxon>
        <taxon>Shewanellaceae</taxon>
        <taxon>Shewanella</taxon>
    </lineage>
</organism>
<accession>A0ABP2Z6R6</accession>
<comment type="caution">
    <text evidence="1">The sequence shown here is derived from an EMBL/GenBank/DDBJ whole genome shotgun (WGS) entry which is preliminary data.</text>
</comment>
<dbReference type="EMBL" id="AXZL01000067">
    <property type="protein sequence ID" value="ESE41049.1"/>
    <property type="molecule type" value="Genomic_DNA"/>
</dbReference>
<evidence type="ECO:0000313" key="2">
    <source>
        <dbReference type="Proteomes" id="UP000017548"/>
    </source>
</evidence>
<evidence type="ECO:0000313" key="1">
    <source>
        <dbReference type="EMBL" id="ESE41049.1"/>
    </source>
</evidence>
<reference evidence="1 2" key="1">
    <citation type="journal article" date="2013" name="Genome Announc.">
        <title>Draft Genome Sequence of Shewanella decolorationis S12, a Dye-Degrading Bacterium Isolated from a Wastewater Treatment Plant.</title>
        <authorList>
            <person name="Xu M."/>
            <person name="Fang Y."/>
            <person name="Liu J."/>
            <person name="Chen X."/>
            <person name="Sun G."/>
            <person name="Guo J."/>
            <person name="Hua Z."/>
            <person name="Tu Q."/>
            <person name="Wu L."/>
            <person name="Zhou J."/>
            <person name="Liu X."/>
        </authorList>
    </citation>
    <scope>NUCLEOTIDE SEQUENCE [LARGE SCALE GENOMIC DNA]</scope>
    <source>
        <strain evidence="1 2">S12</strain>
    </source>
</reference>
<dbReference type="Proteomes" id="UP000017548">
    <property type="component" value="Unassembled WGS sequence"/>
</dbReference>
<sequence length="52" mass="5866">MILQEFPKYTPCSVKPKWGKYNVNALWDGKLAGFYDNAVTPFSGAKLTNINK</sequence>